<evidence type="ECO:0000313" key="1">
    <source>
        <dbReference type="EMBL" id="SSZ40302.1"/>
    </source>
</evidence>
<sequence length="43" mass="5089">MLFYVSYLRAFLRNPSQGTQAYFAIIDMMIKPHNIKFLGHQNL</sequence>
<reference evidence="1 2" key="1">
    <citation type="submission" date="2018-06" db="EMBL/GenBank/DDBJ databases">
        <authorList>
            <consortium name="Pathogen Informatics"/>
            <person name="Doyle S."/>
        </authorList>
    </citation>
    <scope>NUCLEOTIDE SEQUENCE [LARGE SCALE GENOMIC DNA]</scope>
    <source>
        <strain evidence="1 2">NCTC12860</strain>
    </source>
</reference>
<dbReference type="Proteomes" id="UP000253846">
    <property type="component" value="Unassembled WGS sequence"/>
</dbReference>
<evidence type="ECO:0000313" key="2">
    <source>
        <dbReference type="Proteomes" id="UP000253846"/>
    </source>
</evidence>
<accession>A0A336NDJ7</accession>
<dbReference type="AlphaFoldDB" id="A0A336NDJ7"/>
<protein>
    <submittedName>
        <fullName evidence="1">Uncharacterized protein</fullName>
    </submittedName>
</protein>
<gene>
    <name evidence="1" type="ORF">NCTC12860_01450</name>
</gene>
<organism evidence="1 2">
    <name type="scientific">Bartonella grahamii</name>
    <dbReference type="NCBI Taxonomy" id="33045"/>
    <lineage>
        <taxon>Bacteria</taxon>
        <taxon>Pseudomonadati</taxon>
        <taxon>Pseudomonadota</taxon>
        <taxon>Alphaproteobacteria</taxon>
        <taxon>Hyphomicrobiales</taxon>
        <taxon>Bartonellaceae</taxon>
        <taxon>Bartonella</taxon>
    </lineage>
</organism>
<proteinExistence type="predicted"/>
<name>A0A336NDJ7_BARGR</name>
<dbReference type="EMBL" id="UFTD01000002">
    <property type="protein sequence ID" value="SSZ40302.1"/>
    <property type="molecule type" value="Genomic_DNA"/>
</dbReference>